<dbReference type="PANTHER" id="PTHR11280">
    <property type="entry name" value="GLUCOSAMINE-6-PHOSPHATE ISOMERASE"/>
    <property type="match status" value="1"/>
</dbReference>
<evidence type="ECO:0000256" key="1">
    <source>
        <dbReference type="ARBA" id="ARBA00022801"/>
    </source>
</evidence>
<dbReference type="GO" id="GO:0005975">
    <property type="term" value="P:carbohydrate metabolic process"/>
    <property type="evidence" value="ECO:0007669"/>
    <property type="project" value="InterPro"/>
</dbReference>
<dbReference type="CDD" id="cd01399">
    <property type="entry name" value="GlcN6P_deaminase"/>
    <property type="match status" value="1"/>
</dbReference>
<name>A0A223NT97_9SPHI</name>
<dbReference type="OrthoDB" id="9791139at2"/>
<dbReference type="InterPro" id="IPR018321">
    <property type="entry name" value="Glucosamine6P_isomerase_CS"/>
</dbReference>
<dbReference type="InterPro" id="IPR037171">
    <property type="entry name" value="NagB/RpiA_transferase-like"/>
</dbReference>
<dbReference type="Proteomes" id="UP000215002">
    <property type="component" value="Chromosome"/>
</dbReference>
<proteinExistence type="predicted"/>
<dbReference type="InterPro" id="IPR006148">
    <property type="entry name" value="Glc/Gal-6P_isomerase"/>
</dbReference>
<dbReference type="EMBL" id="CP022743">
    <property type="protein sequence ID" value="ASU33046.1"/>
    <property type="molecule type" value="Genomic_DNA"/>
</dbReference>
<reference evidence="3 4" key="1">
    <citation type="submission" date="2017-08" db="EMBL/GenBank/DDBJ databases">
        <title>Complete genome sequence of Mucilaginibacter sp. strain BJC16-A31.</title>
        <authorList>
            <consortium name="Henan University of Science and Technology"/>
            <person name="You X."/>
        </authorList>
    </citation>
    <scope>NUCLEOTIDE SEQUENCE [LARGE SCALE GENOMIC DNA]</scope>
    <source>
        <strain evidence="3 4">BJC16-A31</strain>
    </source>
</reference>
<protein>
    <recommendedName>
        <fullName evidence="2">Glucosamine/galactosamine-6-phosphate isomerase domain-containing protein</fullName>
    </recommendedName>
</protein>
<dbReference type="GO" id="GO:0004342">
    <property type="term" value="F:glucosamine-6-phosphate deaminase activity"/>
    <property type="evidence" value="ECO:0007669"/>
    <property type="project" value="InterPro"/>
</dbReference>
<dbReference type="Gene3D" id="3.40.50.1360">
    <property type="match status" value="1"/>
</dbReference>
<sequence>MKLRTYAGYNEMCRATAEIILNQVKLKPDSLICLTSGDTPAGIYKLLVQYQKEKKVDFSQCYFVGLDEWVGMDKNDAGSCTNFLYESFFTPAKIASSRMMVFDAKAADLDASCRTMDAFINEKGPLAIMLVGIGMNGHLGLNEPGADFNSYAHHSPLAPITIEVGQKYFQQETKLTEGITLGLKHLQEAQIPMLLASGKKKATIVAKALQGEVTNKVPASIFQTLGNGYAMMDEDAASGLVD</sequence>
<evidence type="ECO:0000313" key="3">
    <source>
        <dbReference type="EMBL" id="ASU33046.1"/>
    </source>
</evidence>
<dbReference type="RefSeq" id="WP_094569559.1">
    <property type="nucleotide sequence ID" value="NZ_CP022743.1"/>
</dbReference>
<dbReference type="GO" id="GO:0042802">
    <property type="term" value="F:identical protein binding"/>
    <property type="evidence" value="ECO:0007669"/>
    <property type="project" value="TreeGrafter"/>
</dbReference>
<accession>A0A223NT97</accession>
<dbReference type="KEGG" id="muc:MuYL_1146"/>
<dbReference type="InterPro" id="IPR004547">
    <property type="entry name" value="Glucosamine6P_isomerase"/>
</dbReference>
<feature type="domain" description="Glucosamine/galactosamine-6-phosphate isomerase" evidence="2">
    <location>
        <begin position="11"/>
        <end position="223"/>
    </location>
</feature>
<dbReference type="SUPFAM" id="SSF100950">
    <property type="entry name" value="NagB/RpiA/CoA transferase-like"/>
    <property type="match status" value="1"/>
</dbReference>
<dbReference type="Pfam" id="PF01182">
    <property type="entry name" value="Glucosamine_iso"/>
    <property type="match status" value="1"/>
</dbReference>
<evidence type="ECO:0000313" key="4">
    <source>
        <dbReference type="Proteomes" id="UP000215002"/>
    </source>
</evidence>
<keyword evidence="4" id="KW-1185">Reference proteome</keyword>
<keyword evidence="1" id="KW-0378">Hydrolase</keyword>
<dbReference type="GO" id="GO:0019262">
    <property type="term" value="P:N-acetylneuraminate catabolic process"/>
    <property type="evidence" value="ECO:0007669"/>
    <property type="project" value="TreeGrafter"/>
</dbReference>
<dbReference type="GO" id="GO:0006043">
    <property type="term" value="P:glucosamine catabolic process"/>
    <property type="evidence" value="ECO:0007669"/>
    <property type="project" value="TreeGrafter"/>
</dbReference>
<dbReference type="PROSITE" id="PS01161">
    <property type="entry name" value="GLC_GALNAC_ISOMERASE"/>
    <property type="match status" value="1"/>
</dbReference>
<dbReference type="GO" id="GO:0006046">
    <property type="term" value="P:N-acetylglucosamine catabolic process"/>
    <property type="evidence" value="ECO:0007669"/>
    <property type="project" value="TreeGrafter"/>
</dbReference>
<dbReference type="AlphaFoldDB" id="A0A223NT97"/>
<dbReference type="PANTHER" id="PTHR11280:SF5">
    <property type="entry name" value="GLUCOSAMINE-6-PHOSPHATE ISOMERASE"/>
    <property type="match status" value="1"/>
</dbReference>
<dbReference type="GO" id="GO:0005737">
    <property type="term" value="C:cytoplasm"/>
    <property type="evidence" value="ECO:0007669"/>
    <property type="project" value="TreeGrafter"/>
</dbReference>
<gene>
    <name evidence="3" type="ORF">MuYL_1146</name>
</gene>
<evidence type="ECO:0000259" key="2">
    <source>
        <dbReference type="Pfam" id="PF01182"/>
    </source>
</evidence>
<organism evidence="3 4">
    <name type="scientific">Mucilaginibacter xinganensis</name>
    <dbReference type="NCBI Taxonomy" id="1234841"/>
    <lineage>
        <taxon>Bacteria</taxon>
        <taxon>Pseudomonadati</taxon>
        <taxon>Bacteroidota</taxon>
        <taxon>Sphingobacteriia</taxon>
        <taxon>Sphingobacteriales</taxon>
        <taxon>Sphingobacteriaceae</taxon>
        <taxon>Mucilaginibacter</taxon>
    </lineage>
</organism>